<dbReference type="eggNOG" id="COG0446">
    <property type="taxonomic scope" value="Bacteria"/>
</dbReference>
<evidence type="ECO:0000313" key="7">
    <source>
        <dbReference type="EMBL" id="SMC96825.1"/>
    </source>
</evidence>
<dbReference type="Proteomes" id="UP000192840">
    <property type="component" value="Unassembled WGS sequence"/>
</dbReference>
<accession>A0A1W2DHA9</accession>
<dbReference type="STRING" id="40571.SAMN05660733_03053"/>
<dbReference type="PANTHER" id="PTHR43557:SF2">
    <property type="entry name" value="RIESKE DOMAIN-CONTAINING PROTEIN-RELATED"/>
    <property type="match status" value="1"/>
</dbReference>
<reference evidence="8" key="1">
    <citation type="submission" date="2017-04" db="EMBL/GenBank/DDBJ databases">
        <authorList>
            <person name="Varghese N."/>
            <person name="Submissions S."/>
        </authorList>
    </citation>
    <scope>NUCLEOTIDE SEQUENCE [LARGE SCALE GENOMIC DNA]</scope>
    <source>
        <strain evidence="8">DSM 44073</strain>
    </source>
</reference>
<organism evidence="7 8">
    <name type="scientific">Lentzea albidocapillata</name>
    <dbReference type="NCBI Taxonomy" id="40571"/>
    <lineage>
        <taxon>Bacteria</taxon>
        <taxon>Bacillati</taxon>
        <taxon>Actinomycetota</taxon>
        <taxon>Actinomycetes</taxon>
        <taxon>Pseudonocardiales</taxon>
        <taxon>Pseudonocardiaceae</taxon>
        <taxon>Lentzea</taxon>
    </lineage>
</organism>
<dbReference type="Gene3D" id="3.50.50.60">
    <property type="entry name" value="FAD/NAD(P)-binding domain"/>
    <property type="match status" value="2"/>
</dbReference>
<dbReference type="OrthoDB" id="4475657at2"/>
<keyword evidence="3" id="KW-0274">FAD</keyword>
<dbReference type="RefSeq" id="WP_030477295.1">
    <property type="nucleotide sequence ID" value="NZ_FWYC01000007.1"/>
</dbReference>
<keyword evidence="2" id="KW-0285">Flavoprotein</keyword>
<evidence type="ECO:0000256" key="2">
    <source>
        <dbReference type="ARBA" id="ARBA00022630"/>
    </source>
</evidence>
<evidence type="ECO:0000256" key="4">
    <source>
        <dbReference type="ARBA" id="ARBA00023002"/>
    </source>
</evidence>
<dbReference type="Gene3D" id="3.30.390.30">
    <property type="match status" value="1"/>
</dbReference>
<keyword evidence="7" id="KW-0223">Dioxygenase</keyword>
<evidence type="ECO:0000313" key="8">
    <source>
        <dbReference type="Proteomes" id="UP000192840"/>
    </source>
</evidence>
<dbReference type="InterPro" id="IPR050446">
    <property type="entry name" value="FAD-oxidoreductase/Apoptosis"/>
</dbReference>
<dbReference type="PANTHER" id="PTHR43557">
    <property type="entry name" value="APOPTOSIS-INDUCING FACTOR 1"/>
    <property type="match status" value="1"/>
</dbReference>
<comment type="cofactor">
    <cofactor evidence="1">
        <name>FAD</name>
        <dbReference type="ChEBI" id="CHEBI:57692"/>
    </cofactor>
</comment>
<feature type="domain" description="Reductase C-terminal" evidence="6">
    <location>
        <begin position="320"/>
        <end position="401"/>
    </location>
</feature>
<dbReference type="Pfam" id="PF07992">
    <property type="entry name" value="Pyr_redox_2"/>
    <property type="match status" value="1"/>
</dbReference>
<dbReference type="SUPFAM" id="SSF55424">
    <property type="entry name" value="FAD/NAD-linked reductases, dimerisation (C-terminal) domain"/>
    <property type="match status" value="1"/>
</dbReference>
<dbReference type="GO" id="GO:0005737">
    <property type="term" value="C:cytoplasm"/>
    <property type="evidence" value="ECO:0007669"/>
    <property type="project" value="TreeGrafter"/>
</dbReference>
<dbReference type="Pfam" id="PF14759">
    <property type="entry name" value="Reductase_C"/>
    <property type="match status" value="1"/>
</dbReference>
<keyword evidence="4" id="KW-0560">Oxidoreductase</keyword>
<evidence type="ECO:0000259" key="6">
    <source>
        <dbReference type="Pfam" id="PF14759"/>
    </source>
</evidence>
<protein>
    <submittedName>
        <fullName evidence="7">3-phenylpropionate/trans-cinnamate dioxygenase ferredoxin reductase subunit</fullName>
    </submittedName>
</protein>
<dbReference type="InterPro" id="IPR023753">
    <property type="entry name" value="FAD/NAD-binding_dom"/>
</dbReference>
<keyword evidence="8" id="KW-1185">Reference proteome</keyword>
<dbReference type="GO" id="GO:0016651">
    <property type="term" value="F:oxidoreductase activity, acting on NAD(P)H"/>
    <property type="evidence" value="ECO:0007669"/>
    <property type="project" value="TreeGrafter"/>
</dbReference>
<dbReference type="GO" id="GO:0051213">
    <property type="term" value="F:dioxygenase activity"/>
    <property type="evidence" value="ECO:0007669"/>
    <property type="project" value="UniProtKB-KW"/>
</dbReference>
<dbReference type="InterPro" id="IPR036188">
    <property type="entry name" value="FAD/NAD-bd_sf"/>
</dbReference>
<dbReference type="AlphaFoldDB" id="A0A1W2DHA9"/>
<dbReference type="InterPro" id="IPR016156">
    <property type="entry name" value="FAD/NAD-linked_Rdtase_dimer_sf"/>
</dbReference>
<evidence type="ECO:0000256" key="1">
    <source>
        <dbReference type="ARBA" id="ARBA00001974"/>
    </source>
</evidence>
<sequence length="401" mass="42933">MTDLVVVGAGLAAANAVQTLREEGFGGRVVMLGDEHERPYDRPPLSKDYLLGTRERAGVYLHEEHWYEANSVELRLGSPVTGLDRAAREVEIGGGERIRYTKLLLATGSRPRRLRVPGADLAGVHHLRRIDQADRLREALHAGGRVVVAGAGWIGLEIAAAARSRGCPVTVVEPAPTPLHAALGPRIGGFFAGLHRGNGVDFRFGTQVAELRGSDRVTAVVTSDGQEIPADIVVAGIGAHPNISLAEQAGLTIDAGGILVDASLRTDDPDIYAAGDIAAIPSARYGMRLRVEHWATAVESGKAAARAMLGHEVVYDELPYFFTDQYDVGMEFTGYVSPGGHDQVVTRGDVDGKAFHAFWLADGEVVAGMHVNCWEEGLGGVRDLIQTRRQVDVRHLSDAAV</sequence>
<dbReference type="InterPro" id="IPR028202">
    <property type="entry name" value="Reductase_C"/>
</dbReference>
<evidence type="ECO:0000259" key="5">
    <source>
        <dbReference type="Pfam" id="PF07992"/>
    </source>
</evidence>
<gene>
    <name evidence="7" type="ORF">SAMN05660733_03053</name>
</gene>
<proteinExistence type="predicted"/>
<dbReference type="PRINTS" id="PR00411">
    <property type="entry name" value="PNDRDTASEI"/>
</dbReference>
<dbReference type="PRINTS" id="PR00368">
    <property type="entry name" value="FADPNR"/>
</dbReference>
<dbReference type="SUPFAM" id="SSF51905">
    <property type="entry name" value="FAD/NAD(P)-binding domain"/>
    <property type="match status" value="1"/>
</dbReference>
<dbReference type="EMBL" id="FWYC01000007">
    <property type="protein sequence ID" value="SMC96825.1"/>
    <property type="molecule type" value="Genomic_DNA"/>
</dbReference>
<name>A0A1W2DHA9_9PSEU</name>
<feature type="domain" description="FAD/NAD(P)-binding" evidence="5">
    <location>
        <begin position="3"/>
        <end position="301"/>
    </location>
</feature>
<evidence type="ECO:0000256" key="3">
    <source>
        <dbReference type="ARBA" id="ARBA00022827"/>
    </source>
</evidence>